<evidence type="ECO:0000313" key="2">
    <source>
        <dbReference type="EMBL" id="KAG7369313.1"/>
    </source>
</evidence>
<accession>A0A9K3Q363</accession>
<evidence type="ECO:0000313" key="3">
    <source>
        <dbReference type="Proteomes" id="UP000693970"/>
    </source>
</evidence>
<dbReference type="AlphaFoldDB" id="A0A9K3Q363"/>
<keyword evidence="3" id="KW-1185">Reference proteome</keyword>
<reference evidence="2" key="2">
    <citation type="submission" date="2021-04" db="EMBL/GenBank/DDBJ databases">
        <authorList>
            <person name="Podell S."/>
        </authorList>
    </citation>
    <scope>NUCLEOTIDE SEQUENCE</scope>
    <source>
        <strain evidence="2">Hildebrandi</strain>
    </source>
</reference>
<feature type="region of interest" description="Disordered" evidence="1">
    <location>
        <begin position="1"/>
        <end position="60"/>
    </location>
</feature>
<sequence>MYHTYQQREKGGAEGDDHGAAHNISTTNSNGGKRPQGQHDISSTRGSNSHSSAFFSDKDGTSPLWLECEEKARKAERLLDEVVAVKTQIQKARVRNALVLNGLSAYLNGGLLEKEKDDVQGGTEGD</sequence>
<proteinExistence type="predicted"/>
<feature type="compositionally biased region" description="Basic and acidic residues" evidence="1">
    <location>
        <begin position="1"/>
        <end position="20"/>
    </location>
</feature>
<dbReference type="EMBL" id="JAGRRH010000006">
    <property type="protein sequence ID" value="KAG7369313.1"/>
    <property type="molecule type" value="Genomic_DNA"/>
</dbReference>
<name>A0A9K3Q363_9STRA</name>
<feature type="compositionally biased region" description="Polar residues" evidence="1">
    <location>
        <begin position="39"/>
        <end position="54"/>
    </location>
</feature>
<gene>
    <name evidence="2" type="ORF">IV203_032056</name>
</gene>
<evidence type="ECO:0000256" key="1">
    <source>
        <dbReference type="SAM" id="MobiDB-lite"/>
    </source>
</evidence>
<protein>
    <submittedName>
        <fullName evidence="2">Uncharacterized protein</fullName>
    </submittedName>
</protein>
<reference evidence="2" key="1">
    <citation type="journal article" date="2021" name="Sci. Rep.">
        <title>Diploid genomic architecture of Nitzschia inconspicua, an elite biomass production diatom.</title>
        <authorList>
            <person name="Oliver A."/>
            <person name="Podell S."/>
            <person name="Pinowska A."/>
            <person name="Traller J.C."/>
            <person name="Smith S.R."/>
            <person name="McClure R."/>
            <person name="Beliaev A."/>
            <person name="Bohutskyi P."/>
            <person name="Hill E.A."/>
            <person name="Rabines A."/>
            <person name="Zheng H."/>
            <person name="Allen L.Z."/>
            <person name="Kuo A."/>
            <person name="Grigoriev I.V."/>
            <person name="Allen A.E."/>
            <person name="Hazlebeck D."/>
            <person name="Allen E.E."/>
        </authorList>
    </citation>
    <scope>NUCLEOTIDE SEQUENCE</scope>
    <source>
        <strain evidence="2">Hildebrandi</strain>
    </source>
</reference>
<organism evidence="2 3">
    <name type="scientific">Nitzschia inconspicua</name>
    <dbReference type="NCBI Taxonomy" id="303405"/>
    <lineage>
        <taxon>Eukaryota</taxon>
        <taxon>Sar</taxon>
        <taxon>Stramenopiles</taxon>
        <taxon>Ochrophyta</taxon>
        <taxon>Bacillariophyta</taxon>
        <taxon>Bacillariophyceae</taxon>
        <taxon>Bacillariophycidae</taxon>
        <taxon>Bacillariales</taxon>
        <taxon>Bacillariaceae</taxon>
        <taxon>Nitzschia</taxon>
    </lineage>
</organism>
<dbReference type="Proteomes" id="UP000693970">
    <property type="component" value="Unassembled WGS sequence"/>
</dbReference>
<comment type="caution">
    <text evidence="2">The sequence shown here is derived from an EMBL/GenBank/DDBJ whole genome shotgun (WGS) entry which is preliminary data.</text>
</comment>